<dbReference type="AlphaFoldDB" id="A0A2N3U7G1"/>
<proteinExistence type="predicted"/>
<feature type="signal peptide" evidence="1">
    <location>
        <begin position="1"/>
        <end position="17"/>
    </location>
</feature>
<name>A0A2N3U7G1_9BACT</name>
<dbReference type="OrthoDB" id="1340981at2"/>
<sequence length="237" mass="26267">MKTLYLLLLGLCCTAVAYGQKLEIGAQLNSGISRFGGESATRTTGLSLSRSWGHGPGVSNPYGSRYNIAYGANLQGQYVTSKGFLLGTQLGYEQLRTTAKIDKAYGVWSHSSSMIHPADGKAVIIANYINLHPYIGWRITQRQVDLDLTLGSDIGFSQQMKERSEATMEDGTEIKIREDRSESITDFRPRLGIAGYRGHFGVSMSYAHGIKNYRANMDGADMKLYTRVFRLGLLYRL</sequence>
<feature type="chain" id="PRO_5014826985" description="Outer membrane protein with beta-barrel domain" evidence="1">
    <location>
        <begin position="18"/>
        <end position="237"/>
    </location>
</feature>
<evidence type="ECO:0000313" key="3">
    <source>
        <dbReference type="Proteomes" id="UP000233782"/>
    </source>
</evidence>
<evidence type="ECO:0008006" key="4">
    <source>
        <dbReference type="Google" id="ProtNLM"/>
    </source>
</evidence>
<evidence type="ECO:0000313" key="2">
    <source>
        <dbReference type="EMBL" id="PKV62689.1"/>
    </source>
</evidence>
<keyword evidence="3" id="KW-1185">Reference proteome</keyword>
<dbReference type="RefSeq" id="WP_101446904.1">
    <property type="nucleotide sequence ID" value="NZ_PJMU01000004.1"/>
</dbReference>
<evidence type="ECO:0000256" key="1">
    <source>
        <dbReference type="SAM" id="SignalP"/>
    </source>
</evidence>
<reference evidence="2 3" key="1">
    <citation type="submission" date="2017-12" db="EMBL/GenBank/DDBJ databases">
        <title>Genomic Encyclopedia of Type Strains, Phase III (KMG-III): the genomes of soil and plant-associated and newly described type strains.</title>
        <authorList>
            <person name="Whitman W."/>
        </authorList>
    </citation>
    <scope>NUCLEOTIDE SEQUENCE [LARGE SCALE GENOMIC DNA]</scope>
    <source>
        <strain evidence="2 3">LP43</strain>
    </source>
</reference>
<organism evidence="2 3">
    <name type="scientific">Pontibacter ramchanderi</name>
    <dbReference type="NCBI Taxonomy" id="1179743"/>
    <lineage>
        <taxon>Bacteria</taxon>
        <taxon>Pseudomonadati</taxon>
        <taxon>Bacteroidota</taxon>
        <taxon>Cytophagia</taxon>
        <taxon>Cytophagales</taxon>
        <taxon>Hymenobacteraceae</taxon>
        <taxon>Pontibacter</taxon>
    </lineage>
</organism>
<accession>A0A2N3U7G1</accession>
<keyword evidence="1" id="KW-0732">Signal</keyword>
<dbReference type="EMBL" id="PJMU01000004">
    <property type="protein sequence ID" value="PKV62689.1"/>
    <property type="molecule type" value="Genomic_DNA"/>
</dbReference>
<dbReference type="Proteomes" id="UP000233782">
    <property type="component" value="Unassembled WGS sequence"/>
</dbReference>
<gene>
    <name evidence="2" type="ORF">BD749_3572</name>
</gene>
<comment type="caution">
    <text evidence="2">The sequence shown here is derived from an EMBL/GenBank/DDBJ whole genome shotgun (WGS) entry which is preliminary data.</text>
</comment>
<protein>
    <recommendedName>
        <fullName evidence="4">Outer membrane protein with beta-barrel domain</fullName>
    </recommendedName>
</protein>